<dbReference type="EMBL" id="CAJGYO010000005">
    <property type="protein sequence ID" value="CAD6232264.1"/>
    <property type="molecule type" value="Genomic_DNA"/>
</dbReference>
<gene>
    <name evidence="10" type="ORF">NCGR_LOCUS21949</name>
</gene>
<evidence type="ECO:0000256" key="5">
    <source>
        <dbReference type="ARBA" id="ARBA00023180"/>
    </source>
</evidence>
<feature type="compositionally biased region" description="Polar residues" evidence="6">
    <location>
        <begin position="582"/>
        <end position="598"/>
    </location>
</feature>
<feature type="transmembrane region" description="Helical" evidence="7">
    <location>
        <begin position="412"/>
        <end position="434"/>
    </location>
</feature>
<dbReference type="OrthoDB" id="1903759at2759"/>
<dbReference type="Proteomes" id="UP000604825">
    <property type="component" value="Unassembled WGS sequence"/>
</dbReference>
<evidence type="ECO:0000256" key="2">
    <source>
        <dbReference type="ARBA" id="ARBA00022679"/>
    </source>
</evidence>
<keyword evidence="2" id="KW-0808">Transferase</keyword>
<comment type="caution">
    <text evidence="10">The sequence shown here is derived from an EMBL/GenBank/DDBJ whole genome shotgun (WGS) entry which is preliminary data.</text>
</comment>
<sequence length="632" mass="68125">MAGRARRPLLVLLLVAGVAATAESKVYAPADRVLLNCGSTTDGLDADGRKWVADTNDNTWLTDSGKSSLLMAADKVDNGLPSTIPYVTARVFTMEAVYNFSVNPRDRHWRLHLHKGAEPGVHHPGVLPPAYARGVPYLTFTPTPMGNETYAFVNGIEVVSMPDIFVDPAIMVGFADQTVDIASSTLQTMYRFNVGGSYIPPSNDSGLTRHWYDDTPYVYGATSGVTYRAGPHFQIKYPSEIAEYAAPPEVYLGTRSMGSDPRLNQNYNLTWTMPVDANFTYVARLHFCELLLSRANQRAFDIYVNNKTAQSDADVIGMTSEKGVPMYKDYAVYVSEEPDGQAMWVALHPSVALRPQFYDAILNGLEIFKLNDTAGNLAAPDPEPSRLLAKAELGAGEHEVPKSKPHPHMAKVMGGTAGGAAALGIVAAICVVWYHEKKKRDAASAGGSHTSGWLPLYHSHTSNKSSGHLPANLAGMCRHFSFADIKVSLADYALSCQRNGTLPDVVDPAIKDQIAPECFKKVADTAEKCLAEQSIDRPSMGDVLWNLEFALQLQDTFEGGSCGRRTMGDGSGSGTGRPALEPSNSNGSTASVTTLGTSSTSRAHEACVIMEETDDEVANSAAFSQLVCPTGR</sequence>
<keyword evidence="7" id="KW-0812">Transmembrane</keyword>
<evidence type="ECO:0000259" key="9">
    <source>
        <dbReference type="Pfam" id="PF12819"/>
    </source>
</evidence>
<dbReference type="Gene3D" id="2.60.120.430">
    <property type="entry name" value="Galactose-binding lectin"/>
    <property type="match status" value="1"/>
</dbReference>
<dbReference type="PANTHER" id="PTHR34590:SF5">
    <property type="entry name" value="OS04G0586500 PROTEIN"/>
    <property type="match status" value="1"/>
</dbReference>
<evidence type="ECO:0000256" key="3">
    <source>
        <dbReference type="ARBA" id="ARBA00022741"/>
    </source>
</evidence>
<keyword evidence="4" id="KW-0067">ATP-binding</keyword>
<evidence type="ECO:0000313" key="10">
    <source>
        <dbReference type="EMBL" id="CAD6232264.1"/>
    </source>
</evidence>
<evidence type="ECO:0000256" key="6">
    <source>
        <dbReference type="SAM" id="MobiDB-lite"/>
    </source>
</evidence>
<comment type="subcellular location">
    <subcellularLocation>
        <location evidence="1">Membrane</location>
        <topology evidence="1">Single-pass type I membrane protein</topology>
    </subcellularLocation>
</comment>
<evidence type="ECO:0000256" key="8">
    <source>
        <dbReference type="SAM" id="SignalP"/>
    </source>
</evidence>
<dbReference type="InterPro" id="IPR045272">
    <property type="entry name" value="ANXUR1/2-like"/>
</dbReference>
<dbReference type="Gene3D" id="1.10.510.10">
    <property type="entry name" value="Transferase(Phosphotransferase) domain 1"/>
    <property type="match status" value="1"/>
</dbReference>
<feature type="region of interest" description="Disordered" evidence="6">
    <location>
        <begin position="562"/>
        <end position="598"/>
    </location>
</feature>
<organism evidence="10 11">
    <name type="scientific">Miscanthus lutarioriparius</name>
    <dbReference type="NCBI Taxonomy" id="422564"/>
    <lineage>
        <taxon>Eukaryota</taxon>
        <taxon>Viridiplantae</taxon>
        <taxon>Streptophyta</taxon>
        <taxon>Embryophyta</taxon>
        <taxon>Tracheophyta</taxon>
        <taxon>Spermatophyta</taxon>
        <taxon>Magnoliopsida</taxon>
        <taxon>Liliopsida</taxon>
        <taxon>Poales</taxon>
        <taxon>Poaceae</taxon>
        <taxon>PACMAD clade</taxon>
        <taxon>Panicoideae</taxon>
        <taxon>Andropogonodae</taxon>
        <taxon>Andropogoneae</taxon>
        <taxon>Saccharinae</taxon>
        <taxon>Miscanthus</taxon>
    </lineage>
</organism>
<keyword evidence="5" id="KW-0325">Glycoprotein</keyword>
<dbReference type="PANTHER" id="PTHR34590">
    <property type="entry name" value="OS03G0124300 PROTEIN-RELATED"/>
    <property type="match status" value="1"/>
</dbReference>
<feature type="signal peptide" evidence="8">
    <location>
        <begin position="1"/>
        <end position="24"/>
    </location>
</feature>
<keyword evidence="8" id="KW-0732">Signal</keyword>
<dbReference type="GO" id="GO:0004714">
    <property type="term" value="F:transmembrane receptor protein tyrosine kinase activity"/>
    <property type="evidence" value="ECO:0007669"/>
    <property type="project" value="InterPro"/>
</dbReference>
<dbReference type="Pfam" id="PF12819">
    <property type="entry name" value="Malectin_like"/>
    <property type="match status" value="1"/>
</dbReference>
<dbReference type="AlphaFoldDB" id="A0A811NWH3"/>
<dbReference type="InterPro" id="IPR024788">
    <property type="entry name" value="Malectin-like_Carb-bd_dom"/>
</dbReference>
<dbReference type="GO" id="GO:0016020">
    <property type="term" value="C:membrane"/>
    <property type="evidence" value="ECO:0007669"/>
    <property type="project" value="UniProtKB-SubCell"/>
</dbReference>
<protein>
    <recommendedName>
        <fullName evidence="9">Malectin-like domain-containing protein</fullName>
    </recommendedName>
</protein>
<dbReference type="GO" id="GO:0005524">
    <property type="term" value="F:ATP binding"/>
    <property type="evidence" value="ECO:0007669"/>
    <property type="project" value="UniProtKB-KW"/>
</dbReference>
<evidence type="ECO:0000256" key="1">
    <source>
        <dbReference type="ARBA" id="ARBA00004479"/>
    </source>
</evidence>
<evidence type="ECO:0000313" key="11">
    <source>
        <dbReference type="Proteomes" id="UP000604825"/>
    </source>
</evidence>
<accession>A0A811NWH3</accession>
<feature type="domain" description="Malectin-like" evidence="9">
    <location>
        <begin position="147"/>
        <end position="369"/>
    </location>
</feature>
<keyword evidence="7" id="KW-0472">Membrane</keyword>
<dbReference type="FunFam" id="2.60.120.430:FF:000007">
    <property type="entry name" value="FERONIA receptor-like kinase"/>
    <property type="match status" value="1"/>
</dbReference>
<keyword evidence="3" id="KW-0547">Nucleotide-binding</keyword>
<keyword evidence="11" id="KW-1185">Reference proteome</keyword>
<keyword evidence="7" id="KW-1133">Transmembrane helix</keyword>
<feature type="chain" id="PRO_5032669597" description="Malectin-like domain-containing protein" evidence="8">
    <location>
        <begin position="25"/>
        <end position="632"/>
    </location>
</feature>
<name>A0A811NWH3_9POAL</name>
<evidence type="ECO:0000256" key="7">
    <source>
        <dbReference type="SAM" id="Phobius"/>
    </source>
</evidence>
<proteinExistence type="predicted"/>
<reference evidence="10" key="1">
    <citation type="submission" date="2020-10" db="EMBL/GenBank/DDBJ databases">
        <authorList>
            <person name="Han B."/>
            <person name="Lu T."/>
            <person name="Zhao Q."/>
            <person name="Huang X."/>
            <person name="Zhao Y."/>
        </authorList>
    </citation>
    <scope>NUCLEOTIDE SEQUENCE</scope>
</reference>
<evidence type="ECO:0000256" key="4">
    <source>
        <dbReference type="ARBA" id="ARBA00022840"/>
    </source>
</evidence>